<dbReference type="GeneID" id="4390004"/>
<dbReference type="EMBL" id="CH408031">
    <property type="protein sequence ID" value="EAQ88940.1"/>
    <property type="molecule type" value="Genomic_DNA"/>
</dbReference>
<keyword evidence="3" id="KW-0539">Nucleus</keyword>
<evidence type="ECO:0000256" key="1">
    <source>
        <dbReference type="ARBA" id="ARBA00004123"/>
    </source>
</evidence>
<dbReference type="GO" id="GO:0005634">
    <property type="term" value="C:nucleus"/>
    <property type="evidence" value="ECO:0007669"/>
    <property type="project" value="UniProtKB-SubCell"/>
</dbReference>
<feature type="compositionally biased region" description="Basic and acidic residues" evidence="4">
    <location>
        <begin position="206"/>
        <end position="221"/>
    </location>
</feature>
<feature type="region of interest" description="Disordered" evidence="4">
    <location>
        <begin position="254"/>
        <end position="325"/>
    </location>
</feature>
<dbReference type="RefSeq" id="XP_001221654.1">
    <property type="nucleotide sequence ID" value="XM_001221653.1"/>
</dbReference>
<evidence type="ECO:0000259" key="5">
    <source>
        <dbReference type="Pfam" id="PF12656"/>
    </source>
</evidence>
<proteinExistence type="inferred from homology"/>
<sequence length="325" mass="36391">MTLAGNPNPHIPNSPVRVSLVSGQSIQLGKSATCSPHTIKKRARPAHGKRHRAHALHDNSESEDNSDQEQQSYGREEIVTSYDLLGTNDEGSKKPNGSSRHNTSAERGQEESSEADQPENTNSKTGRNDAGTDDPESGDKPVKWGLTINMKGKGDSKRGVTRKVKPQTEAPGSDSDLKSEKDASKTIDDEALDALMGSRIPKRKHLDSDAADREPRPEDYRSVPIDDFGAHLLRNFGWDGKMKGKVKEVTRHANLTGLGAKDAKGAEDLGSWNQKTTKDSRPVRLDDYRREESKKRQRTDDRYADSYKRERERERERERGRDRDR</sequence>
<feature type="compositionally biased region" description="Basic and acidic residues" evidence="4">
    <location>
        <begin position="276"/>
        <end position="325"/>
    </location>
</feature>
<dbReference type="eggNOG" id="ENOG502RZY8">
    <property type="taxonomic scope" value="Eukaryota"/>
</dbReference>
<evidence type="ECO:0000313" key="6">
    <source>
        <dbReference type="EMBL" id="EAQ88940.1"/>
    </source>
</evidence>
<evidence type="ECO:0000313" key="7">
    <source>
        <dbReference type="Proteomes" id="UP000001056"/>
    </source>
</evidence>
<evidence type="ECO:0000256" key="3">
    <source>
        <dbReference type="ARBA" id="ARBA00023242"/>
    </source>
</evidence>
<keyword evidence="7" id="KW-1185">Reference proteome</keyword>
<dbReference type="OMA" id="AWGKSAM"/>
<evidence type="ECO:0000256" key="2">
    <source>
        <dbReference type="ARBA" id="ARBA00008576"/>
    </source>
</evidence>
<reference evidence="7" key="1">
    <citation type="journal article" date="2015" name="Genome Announc.">
        <title>Draft genome sequence of the cellulolytic fungus Chaetomium globosum.</title>
        <authorList>
            <person name="Cuomo C.A."/>
            <person name="Untereiner W.A."/>
            <person name="Ma L.-J."/>
            <person name="Grabherr M."/>
            <person name="Birren B.W."/>
        </authorList>
    </citation>
    <scope>NUCLEOTIDE SEQUENCE [LARGE SCALE GENOMIC DNA]</scope>
    <source>
        <strain evidence="7">ATCC 6205 / CBS 148.51 / DSM 1962 / NBRC 6347 / NRRL 1970</strain>
    </source>
</reference>
<organism evidence="6 7">
    <name type="scientific">Chaetomium globosum (strain ATCC 6205 / CBS 148.51 / DSM 1962 / NBRC 6347 / NRRL 1970)</name>
    <name type="common">Soil fungus</name>
    <dbReference type="NCBI Taxonomy" id="306901"/>
    <lineage>
        <taxon>Eukaryota</taxon>
        <taxon>Fungi</taxon>
        <taxon>Dikarya</taxon>
        <taxon>Ascomycota</taxon>
        <taxon>Pezizomycotina</taxon>
        <taxon>Sordariomycetes</taxon>
        <taxon>Sordariomycetidae</taxon>
        <taxon>Sordariales</taxon>
        <taxon>Chaetomiaceae</taxon>
        <taxon>Chaetomium</taxon>
    </lineage>
</organism>
<dbReference type="VEuPathDB" id="FungiDB:CHGG_05559"/>
<feature type="compositionally biased region" description="Polar residues" evidence="4">
    <location>
        <begin position="21"/>
        <end position="36"/>
    </location>
</feature>
<dbReference type="InParanoid" id="Q2H706"/>
<accession>Q2H706</accession>
<comment type="subcellular location">
    <subcellularLocation>
        <location evidence="1">Nucleus</location>
    </subcellularLocation>
</comment>
<comment type="similarity">
    <text evidence="2">Belongs to the SPP2 family.</text>
</comment>
<name>Q2H706_CHAGB</name>
<dbReference type="AlphaFoldDB" id="Q2H706"/>
<dbReference type="Pfam" id="PF12656">
    <property type="entry name" value="G-patch_2"/>
    <property type="match status" value="1"/>
</dbReference>
<protein>
    <recommendedName>
        <fullName evidence="5">Spp2/MOS2 G-patch domain-containing protein</fullName>
    </recommendedName>
</protein>
<gene>
    <name evidence="6" type="ORF">CHGG_05559</name>
</gene>
<dbReference type="Proteomes" id="UP000001056">
    <property type="component" value="Unassembled WGS sequence"/>
</dbReference>
<feature type="domain" description="Spp2/MOS2 G-patch" evidence="5">
    <location>
        <begin position="213"/>
        <end position="263"/>
    </location>
</feature>
<dbReference type="InterPro" id="IPR026822">
    <property type="entry name" value="Spp2/MOS2_G-patch"/>
</dbReference>
<dbReference type="OrthoDB" id="5577072at2759"/>
<evidence type="ECO:0000256" key="4">
    <source>
        <dbReference type="SAM" id="MobiDB-lite"/>
    </source>
</evidence>
<feature type="region of interest" description="Disordered" evidence="4">
    <location>
        <begin position="1"/>
        <end position="226"/>
    </location>
</feature>
<feature type="compositionally biased region" description="Basic residues" evidence="4">
    <location>
        <begin position="38"/>
        <end position="54"/>
    </location>
</feature>
<feature type="compositionally biased region" description="Basic and acidic residues" evidence="4">
    <location>
        <begin position="175"/>
        <end position="188"/>
    </location>
</feature>
<dbReference type="STRING" id="306901.Q2H706"/>
<dbReference type="HOGENOM" id="CLU_047291_1_0_1"/>